<reference evidence="2" key="1">
    <citation type="submission" date="2021-02" db="EMBL/GenBank/DDBJ databases">
        <title>Genome sequence Cadophora malorum strain M34.</title>
        <authorList>
            <person name="Stefanovic E."/>
            <person name="Vu D."/>
            <person name="Scully C."/>
            <person name="Dijksterhuis J."/>
            <person name="Roader J."/>
            <person name="Houbraken J."/>
        </authorList>
    </citation>
    <scope>NUCLEOTIDE SEQUENCE</scope>
    <source>
        <strain evidence="2">M34</strain>
    </source>
</reference>
<dbReference type="AlphaFoldDB" id="A0A8H7W697"/>
<accession>A0A8H7W697</accession>
<sequence>MKFSIISTFVLLGSALAAPAPVQKRGVTESIGLIVNTLNNTVTTNLGQINGLVSDVQQNVEASVQVAAQVGADFQAIAAALTTAAAGITAATTAGIGGVAGQAIGLTNDQIRALTQSVRDAQALIQNIRATITLTATNLTPAALATIQAEIDAAMAAIAPFTGPLTTFAQAVSAARFDLGIVVTGLNAAVTGLTSILTGLLGGIL</sequence>
<dbReference type="Proteomes" id="UP000664132">
    <property type="component" value="Unassembled WGS sequence"/>
</dbReference>
<evidence type="ECO:0000313" key="3">
    <source>
        <dbReference type="Proteomes" id="UP000664132"/>
    </source>
</evidence>
<comment type="caution">
    <text evidence="2">The sequence shown here is derived from an EMBL/GenBank/DDBJ whole genome shotgun (WGS) entry which is preliminary data.</text>
</comment>
<name>A0A8H7W697_9HELO</name>
<dbReference type="OrthoDB" id="3563781at2759"/>
<evidence type="ECO:0000313" key="2">
    <source>
        <dbReference type="EMBL" id="KAG4419156.1"/>
    </source>
</evidence>
<proteinExistence type="predicted"/>
<gene>
    <name evidence="2" type="ORF">IFR04_007752</name>
</gene>
<feature type="signal peptide" evidence="1">
    <location>
        <begin position="1"/>
        <end position="17"/>
    </location>
</feature>
<dbReference type="EMBL" id="JAFJYH010000112">
    <property type="protein sequence ID" value="KAG4419156.1"/>
    <property type="molecule type" value="Genomic_DNA"/>
</dbReference>
<keyword evidence="1" id="KW-0732">Signal</keyword>
<keyword evidence="3" id="KW-1185">Reference proteome</keyword>
<protein>
    <submittedName>
        <fullName evidence="2">Uncharacterized protein</fullName>
    </submittedName>
</protein>
<evidence type="ECO:0000256" key="1">
    <source>
        <dbReference type="SAM" id="SignalP"/>
    </source>
</evidence>
<organism evidence="2 3">
    <name type="scientific">Cadophora malorum</name>
    <dbReference type="NCBI Taxonomy" id="108018"/>
    <lineage>
        <taxon>Eukaryota</taxon>
        <taxon>Fungi</taxon>
        <taxon>Dikarya</taxon>
        <taxon>Ascomycota</taxon>
        <taxon>Pezizomycotina</taxon>
        <taxon>Leotiomycetes</taxon>
        <taxon>Helotiales</taxon>
        <taxon>Ploettnerulaceae</taxon>
        <taxon>Cadophora</taxon>
    </lineage>
</organism>
<feature type="chain" id="PRO_5034730661" evidence="1">
    <location>
        <begin position="18"/>
        <end position="205"/>
    </location>
</feature>